<sequence length="243" mass="27433">ISAANPENPNSTISRVMPNTLVFAGGIDVRMDETEIRGFFTRYSGSIPGLWIVAFYNDVNGQKMVESQINFPDKKLKLSSALRKQNLHLRPLVFNLPPLPQFQSVWSNSNSETYRQPLTTMNPITQYVQAYPPYPTSLVQNITGYQLPVYNYQMLPLWPAEEQRSYVISLAYTAINCHSDEVDPRAEVLPSECSVHEATSSSGNGPQKKSVNNRLRNSLVNQGDYCKDKRVHCFRSQAVLKSV</sequence>
<evidence type="ECO:0000256" key="1">
    <source>
        <dbReference type="ARBA" id="ARBA00022884"/>
    </source>
</evidence>
<name>A0A452EW77_CAPHI</name>
<dbReference type="AlphaFoldDB" id="A0A452EW77"/>
<proteinExistence type="predicted"/>
<accession>A0A452EW77</accession>
<dbReference type="GO" id="GO:0005737">
    <property type="term" value="C:cytoplasm"/>
    <property type="evidence" value="ECO:0007669"/>
    <property type="project" value="TreeGrafter"/>
</dbReference>
<reference evidence="4" key="3">
    <citation type="submission" date="2025-09" db="UniProtKB">
        <authorList>
            <consortium name="Ensembl"/>
        </authorList>
    </citation>
    <scope>IDENTIFICATION</scope>
</reference>
<reference evidence="4" key="2">
    <citation type="submission" date="2025-08" db="UniProtKB">
        <authorList>
            <consortium name="Ensembl"/>
        </authorList>
    </citation>
    <scope>IDENTIFICATION</scope>
</reference>
<protein>
    <recommendedName>
        <fullName evidence="3">DAZ domain-containing protein</fullName>
    </recommendedName>
</protein>
<reference evidence="4 5" key="1">
    <citation type="submission" date="2016-04" db="EMBL/GenBank/DDBJ databases">
        <title>Polished mammalian reference genomes with single-molecule sequencing and chromosome conformation capture applied to the Capra hircus genome.</title>
        <authorList>
            <person name="Bickhart D.M."/>
            <person name="Koren S."/>
            <person name="Rosen B."/>
            <person name="Hastie A."/>
            <person name="Liachko I."/>
            <person name="Sullivan S.T."/>
            <person name="Burton J."/>
            <person name="Sayre B.L."/>
            <person name="Huson H.J."/>
            <person name="Lee J."/>
            <person name="Lam E."/>
            <person name="Kelley C.M."/>
            <person name="Hutchison J.L."/>
            <person name="Zhou Y."/>
            <person name="Sun J."/>
            <person name="Crisa A."/>
            <person name="Schwartz J.C."/>
            <person name="Hammond J.A."/>
            <person name="Schroeder S.G."/>
            <person name="Liu G.E."/>
            <person name="Dunham M."/>
            <person name="Shendure J."/>
            <person name="Sonstegard T.S."/>
            <person name="Phillippy A.M."/>
            <person name="Van Tassell C.P."/>
            <person name="Smith T.P."/>
        </authorList>
    </citation>
    <scope>NUCLEOTIDE SEQUENCE [LARGE SCALE GENOMIC DNA]</scope>
</reference>
<dbReference type="Pfam" id="PF18872">
    <property type="entry name" value="Daz"/>
    <property type="match status" value="1"/>
</dbReference>
<feature type="domain" description="DAZ" evidence="3">
    <location>
        <begin position="130"/>
        <end position="153"/>
    </location>
</feature>
<dbReference type="GO" id="GO:0045948">
    <property type="term" value="P:positive regulation of translational initiation"/>
    <property type="evidence" value="ECO:0007669"/>
    <property type="project" value="TreeGrafter"/>
</dbReference>
<keyword evidence="1" id="KW-0694">RNA-binding</keyword>
<dbReference type="PROSITE" id="PS51890">
    <property type="entry name" value="DAZ"/>
    <property type="match status" value="1"/>
</dbReference>
<dbReference type="PANTHER" id="PTHR11176">
    <property type="entry name" value="BOULE-RELATED"/>
    <property type="match status" value="1"/>
</dbReference>
<dbReference type="EMBL" id="LWLT01000016">
    <property type="status" value="NOT_ANNOTATED_CDS"/>
    <property type="molecule type" value="Genomic_DNA"/>
</dbReference>
<evidence type="ECO:0000313" key="4">
    <source>
        <dbReference type="Ensembl" id="ENSCHIP00000016297.1"/>
    </source>
</evidence>
<dbReference type="Proteomes" id="UP000291000">
    <property type="component" value="Chromosome 16"/>
</dbReference>
<evidence type="ECO:0000259" key="3">
    <source>
        <dbReference type="PROSITE" id="PS51890"/>
    </source>
</evidence>
<evidence type="ECO:0000313" key="5">
    <source>
        <dbReference type="Proteomes" id="UP000291000"/>
    </source>
</evidence>
<dbReference type="InterPro" id="IPR043628">
    <property type="entry name" value="DAZ_dom"/>
</dbReference>
<dbReference type="PANTHER" id="PTHR11176:SF4">
    <property type="entry name" value="DELETED IN AZOOSPERMIA-LIKE"/>
    <property type="match status" value="1"/>
</dbReference>
<keyword evidence="5" id="KW-1185">Reference proteome</keyword>
<evidence type="ECO:0000256" key="2">
    <source>
        <dbReference type="SAM" id="MobiDB-lite"/>
    </source>
</evidence>
<dbReference type="GeneTree" id="ENSGT00530000063480"/>
<dbReference type="Ensembl" id="ENSCHIT00000024104.1">
    <property type="protein sequence ID" value="ENSCHIP00000016297.1"/>
    <property type="gene ID" value="ENSCHIG00000016605.1"/>
</dbReference>
<feature type="compositionally biased region" description="Polar residues" evidence="2">
    <location>
        <begin position="197"/>
        <end position="213"/>
    </location>
</feature>
<dbReference type="GO" id="GO:0003730">
    <property type="term" value="F:mRNA 3'-UTR binding"/>
    <property type="evidence" value="ECO:0007669"/>
    <property type="project" value="TreeGrafter"/>
</dbReference>
<organism evidence="4 5">
    <name type="scientific">Capra hircus</name>
    <name type="common">Goat</name>
    <dbReference type="NCBI Taxonomy" id="9925"/>
    <lineage>
        <taxon>Eukaryota</taxon>
        <taxon>Metazoa</taxon>
        <taxon>Chordata</taxon>
        <taxon>Craniata</taxon>
        <taxon>Vertebrata</taxon>
        <taxon>Euteleostomi</taxon>
        <taxon>Mammalia</taxon>
        <taxon>Eutheria</taxon>
        <taxon>Laurasiatheria</taxon>
        <taxon>Artiodactyla</taxon>
        <taxon>Ruminantia</taxon>
        <taxon>Pecora</taxon>
        <taxon>Bovidae</taxon>
        <taxon>Caprinae</taxon>
        <taxon>Capra</taxon>
    </lineage>
</organism>
<dbReference type="GO" id="GO:0008494">
    <property type="term" value="F:translation activator activity"/>
    <property type="evidence" value="ECO:0007669"/>
    <property type="project" value="TreeGrafter"/>
</dbReference>
<dbReference type="GO" id="GO:0070935">
    <property type="term" value="P:3'-UTR-mediated mRNA stabilization"/>
    <property type="evidence" value="ECO:0007669"/>
    <property type="project" value="TreeGrafter"/>
</dbReference>
<feature type="region of interest" description="Disordered" evidence="2">
    <location>
        <begin position="193"/>
        <end position="213"/>
    </location>
</feature>
<dbReference type="STRING" id="9925.ENSCHIP00000016297"/>